<dbReference type="AlphaFoldDB" id="A0A5C4T325"/>
<accession>A0A5C4T325</accession>
<dbReference type="Pfam" id="PF13416">
    <property type="entry name" value="SBP_bac_8"/>
    <property type="match status" value="1"/>
</dbReference>
<dbReference type="Proteomes" id="UP000307943">
    <property type="component" value="Unassembled WGS sequence"/>
</dbReference>
<proteinExistence type="predicted"/>
<dbReference type="InterPro" id="IPR050490">
    <property type="entry name" value="Bact_solute-bd_prot1"/>
</dbReference>
<dbReference type="PANTHER" id="PTHR43649">
    <property type="entry name" value="ARABINOSE-BINDING PROTEIN-RELATED"/>
    <property type="match status" value="1"/>
</dbReference>
<dbReference type="SUPFAM" id="SSF53850">
    <property type="entry name" value="Periplasmic binding protein-like II"/>
    <property type="match status" value="1"/>
</dbReference>
<reference evidence="2 3" key="1">
    <citation type="submission" date="2019-05" db="EMBL/GenBank/DDBJ databases">
        <title>We sequenced the genome of Paenibacillus hemerocallicola KCTC 33185 for further insight into its adaptation and study the phylogeny of Paenibacillus.</title>
        <authorList>
            <person name="Narsing Rao M.P."/>
        </authorList>
    </citation>
    <scope>NUCLEOTIDE SEQUENCE [LARGE SCALE GENOMIC DNA]</scope>
    <source>
        <strain evidence="2 3">KCTC 33185</strain>
    </source>
</reference>
<feature type="chain" id="PRO_5039555692" evidence="1">
    <location>
        <begin position="26"/>
        <end position="443"/>
    </location>
</feature>
<dbReference type="EMBL" id="VDCQ01000045">
    <property type="protein sequence ID" value="TNJ63286.1"/>
    <property type="molecule type" value="Genomic_DNA"/>
</dbReference>
<feature type="signal peptide" evidence="1">
    <location>
        <begin position="1"/>
        <end position="25"/>
    </location>
</feature>
<dbReference type="RefSeq" id="WP_139605213.1">
    <property type="nucleotide sequence ID" value="NZ_VDCQ01000045.1"/>
</dbReference>
<evidence type="ECO:0000313" key="2">
    <source>
        <dbReference type="EMBL" id="TNJ63286.1"/>
    </source>
</evidence>
<evidence type="ECO:0000313" key="3">
    <source>
        <dbReference type="Proteomes" id="UP000307943"/>
    </source>
</evidence>
<organism evidence="2 3">
    <name type="scientific">Paenibacillus hemerocallicola</name>
    <dbReference type="NCBI Taxonomy" id="1172614"/>
    <lineage>
        <taxon>Bacteria</taxon>
        <taxon>Bacillati</taxon>
        <taxon>Bacillota</taxon>
        <taxon>Bacilli</taxon>
        <taxon>Bacillales</taxon>
        <taxon>Paenibacillaceae</taxon>
        <taxon>Paenibacillus</taxon>
    </lineage>
</organism>
<sequence length="443" mass="49056">MRIQTRRGGKAAWTLLAALALTACGQGTEKGPEQAGTEPADESKEKKAVTVSMYIHANILDEADLNKYVIGPLKEKLPHVMLEVTRDGKGYQIQDVLSTGSFPDLIVTSNPHIPTFKDAALVTDIAEYVRKQKIDLNAVDPALIEAIRMNSPTGELYGLPFRQNLGVLVSNLDLFDKFGLPYPTDGMSFDDVLEVGKKLTRMDGGTHYIGFDPGNVPNNMSTLLALPFADPKTHKAVFDSEGWRTVFDFLKSAYEVPNFIGPNKEYQYASLFATERRVAMQNTWVLGVAVAASQGNYAGMKWDMVSSPNFKGHVGKGREADVHLMMLSKLSKQPEAAMEVMNMMLSMDVQSMFSRDGRPGVLNHKEIEQQFASGIEAFKGKNIAGIFKSKPIRPHEVSPYDAKLRSLIESTKVEFILGGKDLNTYVRDLQEKANQTIEAMRKQ</sequence>
<evidence type="ECO:0000256" key="1">
    <source>
        <dbReference type="SAM" id="SignalP"/>
    </source>
</evidence>
<dbReference type="PROSITE" id="PS51257">
    <property type="entry name" value="PROKAR_LIPOPROTEIN"/>
    <property type="match status" value="1"/>
</dbReference>
<name>A0A5C4T325_9BACL</name>
<keyword evidence="1" id="KW-0732">Signal</keyword>
<dbReference type="InterPro" id="IPR006059">
    <property type="entry name" value="SBP"/>
</dbReference>
<gene>
    <name evidence="2" type="ORF">FE784_26170</name>
</gene>
<dbReference type="Gene3D" id="3.40.190.10">
    <property type="entry name" value="Periplasmic binding protein-like II"/>
    <property type="match status" value="1"/>
</dbReference>
<protein>
    <submittedName>
        <fullName evidence="2">Extracellular solute-binding protein</fullName>
    </submittedName>
</protein>
<comment type="caution">
    <text evidence="2">The sequence shown here is derived from an EMBL/GenBank/DDBJ whole genome shotgun (WGS) entry which is preliminary data.</text>
</comment>
<dbReference type="PANTHER" id="PTHR43649:SF12">
    <property type="entry name" value="DIACETYLCHITOBIOSE BINDING PROTEIN DASA"/>
    <property type="match status" value="1"/>
</dbReference>
<dbReference type="OrthoDB" id="9782846at2"/>
<keyword evidence="3" id="KW-1185">Reference proteome</keyword>